<dbReference type="EMBL" id="VULX01000001">
    <property type="protein sequence ID" value="MSR89876.1"/>
    <property type="molecule type" value="Genomic_DNA"/>
</dbReference>
<keyword evidence="1" id="KW-0472">Membrane</keyword>
<feature type="transmembrane region" description="Helical" evidence="1">
    <location>
        <begin position="225"/>
        <end position="244"/>
    </location>
</feature>
<feature type="transmembrane region" description="Helical" evidence="1">
    <location>
        <begin position="28"/>
        <end position="47"/>
    </location>
</feature>
<reference evidence="2 3" key="1">
    <citation type="submission" date="2019-08" db="EMBL/GenBank/DDBJ databases">
        <title>In-depth cultivation of the pig gut microbiome towards novel bacterial diversity and tailored functional studies.</title>
        <authorList>
            <person name="Wylensek D."/>
            <person name="Hitch T.C.A."/>
            <person name="Clavel T."/>
        </authorList>
    </citation>
    <scope>NUCLEOTIDE SEQUENCE [LARGE SCALE GENOMIC DNA]</scope>
    <source>
        <strain evidence="2 3">WCA-383-APC-5B</strain>
    </source>
</reference>
<evidence type="ECO:0000256" key="1">
    <source>
        <dbReference type="SAM" id="Phobius"/>
    </source>
</evidence>
<evidence type="ECO:0000313" key="3">
    <source>
        <dbReference type="Proteomes" id="UP000460287"/>
    </source>
</evidence>
<organism evidence="2 3">
    <name type="scientific">Inconstantimicrobium porci</name>
    <dbReference type="NCBI Taxonomy" id="2652291"/>
    <lineage>
        <taxon>Bacteria</taxon>
        <taxon>Bacillati</taxon>
        <taxon>Bacillota</taxon>
        <taxon>Clostridia</taxon>
        <taxon>Eubacteriales</taxon>
        <taxon>Clostridiaceae</taxon>
        <taxon>Inconstantimicrobium</taxon>
    </lineage>
</organism>
<proteinExistence type="predicted"/>
<name>A0A7X2MVJ8_9CLOT</name>
<keyword evidence="1" id="KW-1133">Transmembrane helix</keyword>
<feature type="transmembrane region" description="Helical" evidence="1">
    <location>
        <begin position="59"/>
        <end position="83"/>
    </location>
</feature>
<protein>
    <submittedName>
        <fullName evidence="2">Uncharacterized protein</fullName>
    </submittedName>
</protein>
<feature type="transmembrane region" description="Helical" evidence="1">
    <location>
        <begin position="134"/>
        <end position="166"/>
    </location>
</feature>
<dbReference type="AlphaFoldDB" id="A0A7X2MVJ8"/>
<sequence>MKSKQKAFLSSLIPGLGHIYIGLKSRGAIFILGFIFLISVSHISYGYDGSLGGFFHGFTMYRIVNILTGLAYFASILDCLICYDKIFAGKIDINDEKREKIENRRLISMFLSILPGCGHFLLGKSIKGKNYLMIFILLYLLSSIAGMEMFRIGIIILIILCILDIYNEKISLDVNKQEKEEDYSDKFRYIFIGAGAVLVIYTIIYGITNFLSYIGYTDIVTNINYAFNLSMNLLIGLVLGFVLIREGYRFAEKREKELDATIQKEHQEEIDRESEENL</sequence>
<feature type="transmembrane region" description="Helical" evidence="1">
    <location>
        <begin position="104"/>
        <end position="122"/>
    </location>
</feature>
<dbReference type="Proteomes" id="UP000460287">
    <property type="component" value="Unassembled WGS sequence"/>
</dbReference>
<feature type="transmembrane region" description="Helical" evidence="1">
    <location>
        <begin position="187"/>
        <end position="205"/>
    </location>
</feature>
<gene>
    <name evidence="2" type="ORF">FYJ33_00230</name>
</gene>
<dbReference type="RefSeq" id="WP_154529764.1">
    <property type="nucleotide sequence ID" value="NZ_JAQXTV010000075.1"/>
</dbReference>
<keyword evidence="1" id="KW-0812">Transmembrane</keyword>
<evidence type="ECO:0000313" key="2">
    <source>
        <dbReference type="EMBL" id="MSR89876.1"/>
    </source>
</evidence>
<keyword evidence="3" id="KW-1185">Reference proteome</keyword>
<comment type="caution">
    <text evidence="2">The sequence shown here is derived from an EMBL/GenBank/DDBJ whole genome shotgun (WGS) entry which is preliminary data.</text>
</comment>
<accession>A0A7X2MVJ8</accession>